<dbReference type="PROSITE" id="PS50910">
    <property type="entry name" value="HEPN"/>
    <property type="match status" value="1"/>
</dbReference>
<dbReference type="SUPFAM" id="SSF81593">
    <property type="entry name" value="Nucleotidyltransferase substrate binding subunit/domain"/>
    <property type="match status" value="1"/>
</dbReference>
<protein>
    <submittedName>
        <fullName evidence="2">HEPN domain-containing protein</fullName>
    </submittedName>
</protein>
<dbReference type="SMART" id="SM00748">
    <property type="entry name" value="HEPN"/>
    <property type="match status" value="1"/>
</dbReference>
<dbReference type="EMBL" id="JAHESD010000031">
    <property type="protein sequence ID" value="MBT1704447.1"/>
    <property type="molecule type" value="Genomic_DNA"/>
</dbReference>
<dbReference type="PANTHER" id="PTHR33933:SF1">
    <property type="entry name" value="PROTEIN ADENYLYLTRANSFERASE MNTA-RELATED"/>
    <property type="match status" value="1"/>
</dbReference>
<dbReference type="InterPro" id="IPR052548">
    <property type="entry name" value="Type_VII_TA_antitoxin"/>
</dbReference>
<organism evidence="2 3">
    <name type="scientific">Chryseosolibacter indicus</name>
    <dbReference type="NCBI Taxonomy" id="2782351"/>
    <lineage>
        <taxon>Bacteria</taxon>
        <taxon>Pseudomonadati</taxon>
        <taxon>Bacteroidota</taxon>
        <taxon>Cytophagia</taxon>
        <taxon>Cytophagales</taxon>
        <taxon>Chryseotaleaceae</taxon>
        <taxon>Chryseosolibacter</taxon>
    </lineage>
</organism>
<proteinExistence type="predicted"/>
<dbReference type="RefSeq" id="WP_254154409.1">
    <property type="nucleotide sequence ID" value="NZ_JAHESD010000031.1"/>
</dbReference>
<dbReference type="Proteomes" id="UP000772618">
    <property type="component" value="Unassembled WGS sequence"/>
</dbReference>
<feature type="domain" description="HEPN" evidence="1">
    <location>
        <begin position="155"/>
        <end position="276"/>
    </location>
</feature>
<keyword evidence="3" id="KW-1185">Reference proteome</keyword>
<accession>A0ABS5VSQ7</accession>
<dbReference type="CDD" id="cd05403">
    <property type="entry name" value="NT_KNTase_like"/>
    <property type="match status" value="1"/>
</dbReference>
<evidence type="ECO:0000313" key="3">
    <source>
        <dbReference type="Proteomes" id="UP000772618"/>
    </source>
</evidence>
<dbReference type="SUPFAM" id="SSF81301">
    <property type="entry name" value="Nucleotidyltransferase"/>
    <property type="match status" value="1"/>
</dbReference>
<name>A0ABS5VSQ7_9BACT</name>
<gene>
    <name evidence="2" type="ORF">KK060_14225</name>
</gene>
<evidence type="ECO:0000313" key="2">
    <source>
        <dbReference type="EMBL" id="MBT1704447.1"/>
    </source>
</evidence>
<dbReference type="InterPro" id="IPR041633">
    <property type="entry name" value="Polbeta"/>
</dbReference>
<evidence type="ECO:0000259" key="1">
    <source>
        <dbReference type="PROSITE" id="PS50910"/>
    </source>
</evidence>
<dbReference type="InterPro" id="IPR007842">
    <property type="entry name" value="HEPN_dom"/>
</dbReference>
<comment type="caution">
    <text evidence="2">The sequence shown here is derived from an EMBL/GenBank/DDBJ whole genome shotgun (WGS) entry which is preliminary data.</text>
</comment>
<dbReference type="Pfam" id="PF18765">
    <property type="entry name" value="Polbeta"/>
    <property type="match status" value="1"/>
</dbReference>
<dbReference type="Pfam" id="PF05168">
    <property type="entry name" value="HEPN"/>
    <property type="match status" value="1"/>
</dbReference>
<dbReference type="Gene3D" id="1.20.120.330">
    <property type="entry name" value="Nucleotidyltransferases domain 2"/>
    <property type="match status" value="1"/>
</dbReference>
<sequence>MKTSLSHLPENKQHEFQRITDIIKEVVNPEKIILFGSYAKGTWVEDRYTDKHGTRYEYISDYDFLVVTRQNPEKTYSQESKIMDRVDRYEPPVNLEIHGLDYINKGLEEAEYFFVDIIREGILLYDKNYLQFASPKDLTPAEKKQKAERYFKTWFPQANEFIIDCNHAFNRDSLNKSAFELHQATESLYYATLLVFTDYKPKTHNLWKLRKKTKPYSKELFQIFRAETDKHEEHLFDLLKRGYVDARYRTDYVITKEELAALIQRITKMVLLVERICKDKIESFV</sequence>
<dbReference type="PANTHER" id="PTHR33933">
    <property type="entry name" value="NUCLEOTIDYLTRANSFERASE"/>
    <property type="match status" value="1"/>
</dbReference>
<dbReference type="Gene3D" id="3.30.460.10">
    <property type="entry name" value="Beta Polymerase, domain 2"/>
    <property type="match status" value="1"/>
</dbReference>
<dbReference type="InterPro" id="IPR043519">
    <property type="entry name" value="NT_sf"/>
</dbReference>
<reference evidence="2 3" key="1">
    <citation type="submission" date="2021-05" db="EMBL/GenBank/DDBJ databases">
        <title>A Polyphasic approach of four new species of the genus Ohtaekwangia: Ohtaekwangia histidinii sp. nov., Ohtaekwangia cretensis sp. nov., Ohtaekwangia indiensis sp. nov., Ohtaekwangia reichenbachii sp. nov. from diverse environment.</title>
        <authorList>
            <person name="Octaviana S."/>
        </authorList>
    </citation>
    <scope>NUCLEOTIDE SEQUENCE [LARGE SCALE GENOMIC DNA]</scope>
    <source>
        <strain evidence="2 3">PWU20</strain>
    </source>
</reference>